<keyword evidence="5" id="KW-0804">Transcription</keyword>
<dbReference type="SMART" id="SM00320">
    <property type="entry name" value="WD40"/>
    <property type="match status" value="3"/>
</dbReference>
<feature type="repeat" description="WD" evidence="6">
    <location>
        <begin position="141"/>
        <end position="182"/>
    </location>
</feature>
<dbReference type="SUPFAM" id="SSF50978">
    <property type="entry name" value="WD40 repeat-like"/>
    <property type="match status" value="1"/>
</dbReference>
<evidence type="ECO:0000256" key="3">
    <source>
        <dbReference type="ARBA" id="ARBA00022737"/>
    </source>
</evidence>
<evidence type="ECO:0000256" key="5">
    <source>
        <dbReference type="ARBA" id="ARBA00023163"/>
    </source>
</evidence>
<gene>
    <name evidence="7" type="primary">eed</name>
    <name evidence="7" type="ORF">TCON_1248</name>
</gene>
<dbReference type="Pfam" id="PF00400">
    <property type="entry name" value="WD40"/>
    <property type="match status" value="2"/>
</dbReference>
<protein>
    <submittedName>
        <fullName evidence="7">Polycomb protein eed</fullName>
    </submittedName>
</protein>
<keyword evidence="3" id="KW-0677">Repeat</keyword>
<evidence type="ECO:0000256" key="4">
    <source>
        <dbReference type="ARBA" id="ARBA00023015"/>
    </source>
</evidence>
<evidence type="ECO:0000256" key="6">
    <source>
        <dbReference type="PROSITE-ProRule" id="PRU00221"/>
    </source>
</evidence>
<evidence type="ECO:0000256" key="2">
    <source>
        <dbReference type="ARBA" id="ARBA00022574"/>
    </source>
</evidence>
<dbReference type="PANTHER" id="PTHR10253">
    <property type="entry name" value="POLYCOMB PROTEIN"/>
    <property type="match status" value="1"/>
</dbReference>
<name>A0ABQ7HZC6_9MICR</name>
<dbReference type="Proteomes" id="UP001516464">
    <property type="component" value="Unassembled WGS sequence"/>
</dbReference>
<evidence type="ECO:0000313" key="7">
    <source>
        <dbReference type="EMBL" id="KAF7683552.1"/>
    </source>
</evidence>
<evidence type="ECO:0000313" key="8">
    <source>
        <dbReference type="Proteomes" id="UP001516464"/>
    </source>
</evidence>
<sequence length="323" mass="36844">MAKNSYTIPESDLLRMRLHPTLDIISLIGKRLSVLMSRNPLDIIQRHMDEDINENYLCSEFYSEWNIEKKQNHFLLLAGKMGIIKIIDIKKPAFILHLKGHGGAINDLKVKNGFLFSASEDMTIRMWNMKTKKVVQIFGGYAGHRDHVLSVSISLCGKYLVSAGTDCMIKLWRIPENPTKLECQYFPIYSSSLIHRSYISIVEFYGQLVASKSISNRIVFIKPILGEKLYGPFISSESVFVAEFKCSQHTLTRFSIADNFIFTGTKEGKIGFYNLNEFFGGTIELNIKDIGISYSIRDIGCIDNTIYILTDGSQIFARKIRKH</sequence>
<keyword evidence="2 6" id="KW-0853">WD repeat</keyword>
<reference evidence="7 8" key="1">
    <citation type="submission" date="2019-01" db="EMBL/GenBank/DDBJ databases">
        <title>Genomes sequencing and comparative genomics of infectious freshwater microsporidia, Cucumispora dikerogammari and Thelohania contejeani.</title>
        <authorList>
            <person name="Cormier A."/>
            <person name="Giraud I."/>
            <person name="Wattier R."/>
            <person name="Teixeira M."/>
            <person name="Grandjean F."/>
            <person name="Rigaud T."/>
            <person name="Cordaux R."/>
        </authorList>
    </citation>
    <scope>NUCLEOTIDE SEQUENCE [LARGE SCALE GENOMIC DNA]</scope>
    <source>
        <strain evidence="7">T1</strain>
        <tissue evidence="7">Spores</tissue>
    </source>
</reference>
<comment type="caution">
    <text evidence="7">The sequence shown here is derived from an EMBL/GenBank/DDBJ whole genome shotgun (WGS) entry which is preliminary data.</text>
</comment>
<dbReference type="PROSITE" id="PS50294">
    <property type="entry name" value="WD_REPEATS_REGION"/>
    <property type="match status" value="2"/>
</dbReference>
<comment type="similarity">
    <text evidence="1">Belongs to the WD repeat ESC family.</text>
</comment>
<dbReference type="InterPro" id="IPR015943">
    <property type="entry name" value="WD40/YVTN_repeat-like_dom_sf"/>
</dbReference>
<dbReference type="PROSITE" id="PS00678">
    <property type="entry name" value="WD_REPEATS_1"/>
    <property type="match status" value="1"/>
</dbReference>
<dbReference type="InterPro" id="IPR051243">
    <property type="entry name" value="PcG_WD-repeat"/>
</dbReference>
<organism evidence="7 8">
    <name type="scientific">Astathelohania contejeani</name>
    <dbReference type="NCBI Taxonomy" id="164912"/>
    <lineage>
        <taxon>Eukaryota</taxon>
        <taxon>Fungi</taxon>
        <taxon>Fungi incertae sedis</taxon>
        <taxon>Microsporidia</taxon>
        <taxon>Astathelohaniidae</taxon>
        <taxon>Astathelohania</taxon>
    </lineage>
</organism>
<accession>A0ABQ7HZC6</accession>
<dbReference type="InterPro" id="IPR019775">
    <property type="entry name" value="WD40_repeat_CS"/>
</dbReference>
<keyword evidence="4" id="KW-0805">Transcription regulation</keyword>
<feature type="repeat" description="WD" evidence="6">
    <location>
        <begin position="98"/>
        <end position="137"/>
    </location>
</feature>
<dbReference type="InterPro" id="IPR001680">
    <property type="entry name" value="WD40_rpt"/>
</dbReference>
<dbReference type="InterPro" id="IPR036322">
    <property type="entry name" value="WD40_repeat_dom_sf"/>
</dbReference>
<proteinExistence type="inferred from homology"/>
<dbReference type="PROSITE" id="PS50082">
    <property type="entry name" value="WD_REPEATS_2"/>
    <property type="match status" value="2"/>
</dbReference>
<evidence type="ECO:0000256" key="1">
    <source>
        <dbReference type="ARBA" id="ARBA00008075"/>
    </source>
</evidence>
<keyword evidence="8" id="KW-1185">Reference proteome</keyword>
<dbReference type="EMBL" id="SBIQ01000075">
    <property type="protein sequence ID" value="KAF7683552.1"/>
    <property type="molecule type" value="Genomic_DNA"/>
</dbReference>
<dbReference type="Gene3D" id="2.130.10.10">
    <property type="entry name" value="YVTN repeat-like/Quinoprotein amine dehydrogenase"/>
    <property type="match status" value="1"/>
</dbReference>